<accession>A0AAV6KGE8</accession>
<keyword evidence="6" id="KW-1185">Reference proteome</keyword>
<sequence length="220" mass="24104">MLRCTDMGRLHADGEHIEMDMDKDMAFSKNWALVLKKKGNLKELVDPRLGSDFNKIEATVMMNVALLCANTSPAALVLKEKGNLMELVDPKLGSDFNKIEVTGMINVALMCTNVSPAVRPAMSSVVSMLEGRTVPETSSVPDPDASNEQMKLEGMMIELQKSLETDTSEGPIQIVPTYGLYTTSSASAGDLYPYTASSASADDLYPLNWDSKVLENRYIR</sequence>
<dbReference type="Proteomes" id="UP000823749">
    <property type="component" value="Chromosome 4"/>
</dbReference>
<dbReference type="EMBL" id="JACTNZ010000004">
    <property type="protein sequence ID" value="KAG5551516.1"/>
    <property type="molecule type" value="Genomic_DNA"/>
</dbReference>
<proteinExistence type="predicted"/>
<keyword evidence="4" id="KW-0067">ATP-binding</keyword>
<evidence type="ECO:0000256" key="3">
    <source>
        <dbReference type="ARBA" id="ARBA00022777"/>
    </source>
</evidence>
<dbReference type="Gene3D" id="1.10.510.10">
    <property type="entry name" value="Transferase(Phosphotransferase) domain 1"/>
    <property type="match status" value="1"/>
</dbReference>
<dbReference type="GO" id="GO:0005524">
    <property type="term" value="F:ATP binding"/>
    <property type="evidence" value="ECO:0007669"/>
    <property type="project" value="UniProtKB-KW"/>
</dbReference>
<keyword evidence="2" id="KW-0547">Nucleotide-binding</keyword>
<keyword evidence="1" id="KW-0808">Transferase</keyword>
<comment type="caution">
    <text evidence="5">The sequence shown here is derived from an EMBL/GenBank/DDBJ whole genome shotgun (WGS) entry which is preliminary data.</text>
</comment>
<protein>
    <submittedName>
        <fullName evidence="5">Uncharacterized protein</fullName>
    </submittedName>
</protein>
<dbReference type="InterPro" id="IPR052059">
    <property type="entry name" value="CR_Ser/Thr_kinase"/>
</dbReference>
<evidence type="ECO:0000313" key="5">
    <source>
        <dbReference type="EMBL" id="KAG5551516.1"/>
    </source>
</evidence>
<evidence type="ECO:0000313" key="6">
    <source>
        <dbReference type="Proteomes" id="UP000823749"/>
    </source>
</evidence>
<evidence type="ECO:0000256" key="2">
    <source>
        <dbReference type="ARBA" id="ARBA00022741"/>
    </source>
</evidence>
<evidence type="ECO:0000256" key="1">
    <source>
        <dbReference type="ARBA" id="ARBA00022679"/>
    </source>
</evidence>
<dbReference type="AlphaFoldDB" id="A0AAV6KGE8"/>
<organism evidence="5 6">
    <name type="scientific">Rhododendron griersonianum</name>
    <dbReference type="NCBI Taxonomy" id="479676"/>
    <lineage>
        <taxon>Eukaryota</taxon>
        <taxon>Viridiplantae</taxon>
        <taxon>Streptophyta</taxon>
        <taxon>Embryophyta</taxon>
        <taxon>Tracheophyta</taxon>
        <taxon>Spermatophyta</taxon>
        <taxon>Magnoliopsida</taxon>
        <taxon>eudicotyledons</taxon>
        <taxon>Gunneridae</taxon>
        <taxon>Pentapetalae</taxon>
        <taxon>asterids</taxon>
        <taxon>Ericales</taxon>
        <taxon>Ericaceae</taxon>
        <taxon>Ericoideae</taxon>
        <taxon>Rhodoreae</taxon>
        <taxon>Rhododendron</taxon>
    </lineage>
</organism>
<evidence type="ECO:0000256" key="4">
    <source>
        <dbReference type="ARBA" id="ARBA00022840"/>
    </source>
</evidence>
<dbReference type="GO" id="GO:0016301">
    <property type="term" value="F:kinase activity"/>
    <property type="evidence" value="ECO:0007669"/>
    <property type="project" value="UniProtKB-KW"/>
</dbReference>
<gene>
    <name evidence="5" type="ORF">RHGRI_009812</name>
</gene>
<name>A0AAV6KGE8_9ERIC</name>
<reference evidence="5" key="1">
    <citation type="submission" date="2020-08" db="EMBL/GenBank/DDBJ databases">
        <title>Plant Genome Project.</title>
        <authorList>
            <person name="Zhang R.-G."/>
        </authorList>
    </citation>
    <scope>NUCLEOTIDE SEQUENCE</scope>
    <source>
        <strain evidence="5">WSP0</strain>
        <tissue evidence="5">Leaf</tissue>
    </source>
</reference>
<dbReference type="PANTHER" id="PTHR47973">
    <property type="entry name" value="CYSTEINE-RICH RECEPTOR-LIKE PROTEIN KINASE 3"/>
    <property type="match status" value="1"/>
</dbReference>
<keyword evidence="3" id="KW-0418">Kinase</keyword>